<feature type="compositionally biased region" description="Basic residues" evidence="1">
    <location>
        <begin position="70"/>
        <end position="82"/>
    </location>
</feature>
<feature type="compositionally biased region" description="Polar residues" evidence="1">
    <location>
        <begin position="38"/>
        <end position="69"/>
    </location>
</feature>
<evidence type="ECO:0000313" key="2">
    <source>
        <dbReference type="EMBL" id="KPI34403.1"/>
    </source>
</evidence>
<dbReference type="Pfam" id="PF08589">
    <property type="entry name" value="ATG43"/>
    <property type="match status" value="1"/>
</dbReference>
<gene>
    <name evidence="2" type="ORF">AB675_3871</name>
</gene>
<dbReference type="EMBL" id="LFJN01000061">
    <property type="protein sequence ID" value="KPI34403.1"/>
    <property type="molecule type" value="Genomic_DNA"/>
</dbReference>
<dbReference type="RefSeq" id="XP_017994366.1">
    <property type="nucleotide sequence ID" value="XM_018143961.1"/>
</dbReference>
<protein>
    <recommendedName>
        <fullName evidence="4">DUF1770 domain-containing protein</fullName>
    </recommendedName>
</protein>
<feature type="region of interest" description="Disordered" evidence="1">
    <location>
        <begin position="34"/>
        <end position="146"/>
    </location>
</feature>
<dbReference type="GO" id="GO:0000423">
    <property type="term" value="P:mitophagy"/>
    <property type="evidence" value="ECO:0007669"/>
    <property type="project" value="InterPro"/>
</dbReference>
<accession>A0A0N1HJZ1</accession>
<dbReference type="Proteomes" id="UP000038010">
    <property type="component" value="Unassembled WGS sequence"/>
</dbReference>
<sequence>MDTEAAPETHLSPTSIDTCMSAIDNILPAATCDHSRSARPNTNAIGLSKTLTTHCNRSNTSRRNGAQSSKRTRLRNPIHAHRSQPISHHDVNPSTAASRLVPAELPPSPDSSDIDAADISETSEIPSDILQPTPQPRSRRKSFPPLPDMRFEQSYLASIKNAQTNTQIAIITVRDQLLLPLLQGTLWNFALFGWRHWNRGSQFKGRHWGAGLRRWWWGVNNWKIPGDGKTGKVGGLDRAEQYYVQRGGSALGD</sequence>
<evidence type="ECO:0008006" key="4">
    <source>
        <dbReference type="Google" id="ProtNLM"/>
    </source>
</evidence>
<dbReference type="AlphaFoldDB" id="A0A0N1HJZ1"/>
<dbReference type="GO" id="GO:0140580">
    <property type="term" value="F:mitochondrion autophagosome adaptor activity"/>
    <property type="evidence" value="ECO:0007669"/>
    <property type="project" value="InterPro"/>
</dbReference>
<proteinExistence type="predicted"/>
<evidence type="ECO:0000256" key="1">
    <source>
        <dbReference type="SAM" id="MobiDB-lite"/>
    </source>
</evidence>
<organism evidence="2 3">
    <name type="scientific">Cyphellophora attinorum</name>
    <dbReference type="NCBI Taxonomy" id="1664694"/>
    <lineage>
        <taxon>Eukaryota</taxon>
        <taxon>Fungi</taxon>
        <taxon>Dikarya</taxon>
        <taxon>Ascomycota</taxon>
        <taxon>Pezizomycotina</taxon>
        <taxon>Eurotiomycetes</taxon>
        <taxon>Chaetothyriomycetidae</taxon>
        <taxon>Chaetothyriales</taxon>
        <taxon>Cyphellophoraceae</taxon>
        <taxon>Cyphellophora</taxon>
    </lineage>
</organism>
<dbReference type="PANTHER" id="PTHR38699:SF1">
    <property type="entry name" value="MITOPHAGY RECEPTOR ATG43"/>
    <property type="match status" value="1"/>
</dbReference>
<dbReference type="PANTHER" id="PTHR38699">
    <property type="entry name" value="CHROMOSOME 1, WHOLE GENOME SHOTGUN SEQUENCE"/>
    <property type="match status" value="1"/>
</dbReference>
<comment type="caution">
    <text evidence="2">The sequence shown here is derived from an EMBL/GenBank/DDBJ whole genome shotgun (WGS) entry which is preliminary data.</text>
</comment>
<reference evidence="2 3" key="1">
    <citation type="submission" date="2015-06" db="EMBL/GenBank/DDBJ databases">
        <title>Draft genome of the ant-associated black yeast Phialophora attae CBS 131958.</title>
        <authorList>
            <person name="Moreno L.F."/>
            <person name="Stielow B.J."/>
            <person name="de Hoog S."/>
            <person name="Vicente V.A."/>
            <person name="Weiss V.A."/>
            <person name="de Vries M."/>
            <person name="Cruz L.M."/>
            <person name="Souza E.M."/>
        </authorList>
    </citation>
    <scope>NUCLEOTIDE SEQUENCE [LARGE SCALE GENOMIC DNA]</scope>
    <source>
        <strain evidence="2 3">CBS 131958</strain>
    </source>
</reference>
<dbReference type="VEuPathDB" id="FungiDB:AB675_3871"/>
<dbReference type="InterPro" id="IPR013898">
    <property type="entry name" value="Atg43"/>
</dbReference>
<dbReference type="STRING" id="1664694.A0A0N1HJZ1"/>
<dbReference type="GeneID" id="28735841"/>
<dbReference type="OrthoDB" id="2430343at2759"/>
<evidence type="ECO:0000313" key="3">
    <source>
        <dbReference type="Proteomes" id="UP000038010"/>
    </source>
</evidence>
<name>A0A0N1HJZ1_9EURO</name>
<keyword evidence="3" id="KW-1185">Reference proteome</keyword>